<organism evidence="2 3">
    <name type="scientific">Streptococcus pseudoporcinus LQ 940-04</name>
    <dbReference type="NCBI Taxonomy" id="875093"/>
    <lineage>
        <taxon>Bacteria</taxon>
        <taxon>Bacillati</taxon>
        <taxon>Bacillota</taxon>
        <taxon>Bacilli</taxon>
        <taxon>Lactobacillales</taxon>
        <taxon>Streptococcaceae</taxon>
        <taxon>Streptococcus</taxon>
    </lineage>
</organism>
<evidence type="ECO:0000313" key="2">
    <source>
        <dbReference type="EMBL" id="EHI64063.1"/>
    </source>
</evidence>
<sequence length="80" mass="9076">MKQETHLLTIALSTYWISLVALTFFEWTSFSIIVSLLNVGLIVLCLAKCQGQHTIKLIFSLIFALFLLLLQLLLLLVQVL</sequence>
<protein>
    <submittedName>
        <fullName evidence="2">Uncharacterized protein</fullName>
    </submittedName>
</protein>
<dbReference type="EMBL" id="AEUY02000005">
    <property type="protein sequence ID" value="EHI64063.1"/>
    <property type="molecule type" value="Genomic_DNA"/>
</dbReference>
<dbReference type="AlphaFoldDB" id="G5KAB4"/>
<dbReference type="Proteomes" id="UP000003217">
    <property type="component" value="Unassembled WGS sequence"/>
</dbReference>
<accession>G5KAB4</accession>
<evidence type="ECO:0000256" key="1">
    <source>
        <dbReference type="SAM" id="Phobius"/>
    </source>
</evidence>
<keyword evidence="3" id="KW-1185">Reference proteome</keyword>
<keyword evidence="1" id="KW-0812">Transmembrane</keyword>
<evidence type="ECO:0000313" key="3">
    <source>
        <dbReference type="Proteomes" id="UP000003217"/>
    </source>
</evidence>
<name>G5KAB4_9STRE</name>
<feature type="transmembrane region" description="Helical" evidence="1">
    <location>
        <begin position="59"/>
        <end position="79"/>
    </location>
</feature>
<keyword evidence="1" id="KW-1133">Transmembrane helix</keyword>
<proteinExistence type="predicted"/>
<gene>
    <name evidence="2" type="ORF">STRPS_0706</name>
</gene>
<comment type="caution">
    <text evidence="2">The sequence shown here is derived from an EMBL/GenBank/DDBJ whole genome shotgun (WGS) entry which is preliminary data.</text>
</comment>
<keyword evidence="1" id="KW-0472">Membrane</keyword>
<reference evidence="2 3" key="1">
    <citation type="journal article" date="2014" name="Int. J. Syst. Evol. Microbiol.">
        <title>Phylogenomics and the dynamic genome evolution of the genus Streptococcus.</title>
        <authorList>
            <consortium name="The Broad Institute Genome Sequencing Platform"/>
            <person name="Richards V.P."/>
            <person name="Palmer S.R."/>
            <person name="Pavinski Bitar P.D."/>
            <person name="Qin X."/>
            <person name="Weinstock G.M."/>
            <person name="Highlander S.K."/>
            <person name="Town C.D."/>
            <person name="Burne R.A."/>
            <person name="Stanhope M.J."/>
        </authorList>
    </citation>
    <scope>NUCLEOTIDE SEQUENCE [LARGE SCALE GENOMIC DNA]</scope>
    <source>
        <strain evidence="2 3">LQ 940-04</strain>
    </source>
</reference>